<protein>
    <submittedName>
        <fullName evidence="2">Uncharacterized protein</fullName>
    </submittedName>
</protein>
<evidence type="ECO:0000313" key="2">
    <source>
        <dbReference type="EMBL" id="KAF1028138.1"/>
    </source>
</evidence>
<name>A0A833UT96_ACIBZ</name>
<evidence type="ECO:0000313" key="3">
    <source>
        <dbReference type="Proteomes" id="UP000490535"/>
    </source>
</evidence>
<accession>A0A833UT96</accession>
<dbReference type="EMBL" id="WNDP01000003">
    <property type="protein sequence ID" value="KAF1028138.1"/>
    <property type="molecule type" value="Genomic_DNA"/>
</dbReference>
<gene>
    <name evidence="2" type="ORF">GAK29_00234</name>
</gene>
<sequence>MRDIHNYLKDQGGEISYDQLRKTCRRHLKFDTSNLGQYLETTHSNGDESDTVDSNTPPAQTNSGTKAKPFEYNPSAPSADSFWTKK</sequence>
<dbReference type="AlphaFoldDB" id="A0A833UT96"/>
<feature type="compositionally biased region" description="Polar residues" evidence="1">
    <location>
        <begin position="52"/>
        <end position="65"/>
    </location>
</feature>
<reference evidence="3" key="1">
    <citation type="journal article" date="2020" name="MBio">
        <title>Horizontal gene transfer to a defensive symbiont with a reduced genome amongst a multipartite beetle microbiome.</title>
        <authorList>
            <person name="Waterworth S.C."/>
            <person name="Florez L.V."/>
            <person name="Rees E.R."/>
            <person name="Hertweck C."/>
            <person name="Kaltenpoth M."/>
            <person name="Kwan J.C."/>
        </authorList>
    </citation>
    <scope>NUCLEOTIDE SEQUENCE [LARGE SCALE GENOMIC DNA]</scope>
</reference>
<evidence type="ECO:0000256" key="1">
    <source>
        <dbReference type="SAM" id="MobiDB-lite"/>
    </source>
</evidence>
<feature type="compositionally biased region" description="Polar residues" evidence="1">
    <location>
        <begin position="34"/>
        <end position="44"/>
    </location>
</feature>
<organism evidence="2 3">
    <name type="scientific">Acinetobacter bereziniae</name>
    <name type="common">Acinetobacter genomosp. 10</name>
    <dbReference type="NCBI Taxonomy" id="106648"/>
    <lineage>
        <taxon>Bacteria</taxon>
        <taxon>Pseudomonadati</taxon>
        <taxon>Pseudomonadota</taxon>
        <taxon>Gammaproteobacteria</taxon>
        <taxon>Moraxellales</taxon>
        <taxon>Moraxellaceae</taxon>
        <taxon>Acinetobacter</taxon>
    </lineage>
</organism>
<comment type="caution">
    <text evidence="2">The sequence shown here is derived from an EMBL/GenBank/DDBJ whole genome shotgun (WGS) entry which is preliminary data.</text>
</comment>
<proteinExistence type="predicted"/>
<feature type="region of interest" description="Disordered" evidence="1">
    <location>
        <begin position="34"/>
        <end position="86"/>
    </location>
</feature>
<dbReference type="Proteomes" id="UP000490535">
    <property type="component" value="Unassembled WGS sequence"/>
</dbReference>